<keyword evidence="1" id="KW-0732">Signal</keyword>
<name>A0A504YAW7_FASGI</name>
<proteinExistence type="predicted"/>
<organism evidence="2 3">
    <name type="scientific">Fasciola gigantica</name>
    <name type="common">Giant liver fluke</name>
    <dbReference type="NCBI Taxonomy" id="46835"/>
    <lineage>
        <taxon>Eukaryota</taxon>
        <taxon>Metazoa</taxon>
        <taxon>Spiralia</taxon>
        <taxon>Lophotrochozoa</taxon>
        <taxon>Platyhelminthes</taxon>
        <taxon>Trematoda</taxon>
        <taxon>Digenea</taxon>
        <taxon>Plagiorchiida</taxon>
        <taxon>Echinostomata</taxon>
        <taxon>Echinostomatoidea</taxon>
        <taxon>Fasciolidae</taxon>
        <taxon>Fasciola</taxon>
    </lineage>
</organism>
<accession>A0A504YAW7</accession>
<evidence type="ECO:0000313" key="2">
    <source>
        <dbReference type="EMBL" id="TPP58274.1"/>
    </source>
</evidence>
<protein>
    <submittedName>
        <fullName evidence="2">Uncharacterized protein</fullName>
    </submittedName>
</protein>
<dbReference type="EMBL" id="SUNJ01012167">
    <property type="protein sequence ID" value="TPP58274.1"/>
    <property type="molecule type" value="Genomic_DNA"/>
</dbReference>
<keyword evidence="3" id="KW-1185">Reference proteome</keyword>
<feature type="chain" id="PRO_5021497512" evidence="1">
    <location>
        <begin position="22"/>
        <end position="109"/>
    </location>
</feature>
<reference evidence="2 3" key="1">
    <citation type="submission" date="2019-04" db="EMBL/GenBank/DDBJ databases">
        <title>Annotation for the trematode Fasciola gigantica.</title>
        <authorList>
            <person name="Choi Y.-J."/>
        </authorList>
    </citation>
    <scope>NUCLEOTIDE SEQUENCE [LARGE SCALE GENOMIC DNA]</scope>
    <source>
        <strain evidence="2">Uganda_cow_1</strain>
    </source>
</reference>
<dbReference type="Proteomes" id="UP000316759">
    <property type="component" value="Unassembled WGS sequence"/>
</dbReference>
<evidence type="ECO:0000313" key="3">
    <source>
        <dbReference type="Proteomes" id="UP000316759"/>
    </source>
</evidence>
<feature type="signal peptide" evidence="1">
    <location>
        <begin position="1"/>
        <end position="21"/>
    </location>
</feature>
<dbReference type="AlphaFoldDB" id="A0A504YAW7"/>
<gene>
    <name evidence="2" type="ORF">FGIG_07446</name>
</gene>
<evidence type="ECO:0000256" key="1">
    <source>
        <dbReference type="SAM" id="SignalP"/>
    </source>
</evidence>
<comment type="caution">
    <text evidence="2">The sequence shown here is derived from an EMBL/GenBank/DDBJ whole genome shotgun (WGS) entry which is preliminary data.</text>
</comment>
<sequence length="109" mass="12457">MTIVRFLFFTVIYLAWTSVEGETVRLSIKDSTMLSKLINEFKKAAQQFTAIVVANLCEGEFSQTFIGLSIFFFDLRQITLVSTRLFWLDGSRLHSLQSGNTTKEIYGTE</sequence>